<keyword evidence="6" id="KW-0645">Protease</keyword>
<accession>A0AAN6PX79</accession>
<dbReference type="Pfam" id="PF05195">
    <property type="entry name" value="AMP_N"/>
    <property type="match status" value="1"/>
</dbReference>
<dbReference type="Proteomes" id="UP001305647">
    <property type="component" value="Unassembled WGS sequence"/>
</dbReference>
<dbReference type="PANTHER" id="PTHR43226">
    <property type="entry name" value="XAA-PRO AMINOPEPTIDASE 3"/>
    <property type="match status" value="1"/>
</dbReference>
<evidence type="ECO:0000259" key="12">
    <source>
        <dbReference type="SMART" id="SM01011"/>
    </source>
</evidence>
<evidence type="ECO:0000256" key="6">
    <source>
        <dbReference type="ARBA" id="ARBA00022438"/>
    </source>
</evidence>
<dbReference type="EMBL" id="MU863682">
    <property type="protein sequence ID" value="KAK4097177.1"/>
    <property type="molecule type" value="Genomic_DNA"/>
</dbReference>
<dbReference type="InterPro" id="IPR000994">
    <property type="entry name" value="Pept_M24"/>
</dbReference>
<comment type="catalytic activity">
    <reaction evidence="1">
        <text>Release of any N-terminal amino acid, including proline, that is linked to proline, even from a dipeptide or tripeptide.</text>
        <dbReference type="EC" id="3.4.11.9"/>
    </reaction>
</comment>
<keyword evidence="10" id="KW-0464">Manganese</keyword>
<sequence length="460" mass="51159">MDYDTILQGKYPAKRHAKRVVDYIRSKIPDATGVLYLESRMTKLLEDNDEPEPFRQRRFFYYLSGCPLADSYVIHDLDSSETTLFIPPVNPESVIWSGLPVSAEEALQKYDVDDVKYTTDVNAELAHLGGQNPKSTVFAIPHQVSEHVTFLGFDNKNFSILKEAIEVCRVVKDEYELAMIAKANSISSKAHLAVMEKVKHAKNERELEAVFLSSCISAGARNQAYHGIFAGGRAAATLHYVHNNAPLAGKLNLLLDAGAEWDCYASDITRAFPINGKFSKESRAIYDIVLKMQLECIAALKEDVLWDDVHLLAHKVAIDGLVDLGILKGDKGDILANRTSVAFFPHGLGHYLGMDTHDTGGNPNYADKDTMFRYLRVRGRVPAGSVVTVEPGIYFCSFIIEPFLKDPKHAKYIDAEVLDKYWDVGGVRIEDNVVVTKAGAENLTTTLKDANEIERIISSS</sequence>
<dbReference type="Gene3D" id="3.40.350.10">
    <property type="entry name" value="Creatinase/prolidase N-terminal domain"/>
    <property type="match status" value="1"/>
</dbReference>
<keyword evidence="6" id="KW-0031">Aminopeptidase</keyword>
<dbReference type="GO" id="GO:0030145">
    <property type="term" value="F:manganese ion binding"/>
    <property type="evidence" value="ECO:0007669"/>
    <property type="project" value="InterPro"/>
</dbReference>
<dbReference type="GO" id="GO:0006508">
    <property type="term" value="P:proteolysis"/>
    <property type="evidence" value="ECO:0007669"/>
    <property type="project" value="TreeGrafter"/>
</dbReference>
<name>A0AAN6PX79_9PEZI</name>
<evidence type="ECO:0000256" key="9">
    <source>
        <dbReference type="ARBA" id="ARBA00023049"/>
    </source>
</evidence>
<evidence type="ECO:0000256" key="4">
    <source>
        <dbReference type="ARBA" id="ARBA00008766"/>
    </source>
</evidence>
<evidence type="ECO:0000256" key="8">
    <source>
        <dbReference type="ARBA" id="ARBA00022801"/>
    </source>
</evidence>
<dbReference type="FunFam" id="3.90.230.10:FF:000002">
    <property type="entry name" value="Xaa-Pro aminopeptidase 3"/>
    <property type="match status" value="1"/>
</dbReference>
<dbReference type="InterPro" id="IPR007865">
    <property type="entry name" value="Aminopep_P_N"/>
</dbReference>
<dbReference type="AlphaFoldDB" id="A0AAN6PX79"/>
<proteinExistence type="inferred from homology"/>
<comment type="cofactor">
    <cofactor evidence="2">
        <name>Mn(2+)</name>
        <dbReference type="ChEBI" id="CHEBI:29035"/>
    </cofactor>
</comment>
<dbReference type="SUPFAM" id="SSF53092">
    <property type="entry name" value="Creatinase/prolidase N-terminal domain"/>
    <property type="match status" value="1"/>
</dbReference>
<evidence type="ECO:0000256" key="10">
    <source>
        <dbReference type="ARBA" id="ARBA00023211"/>
    </source>
</evidence>
<evidence type="ECO:0000313" key="13">
    <source>
        <dbReference type="EMBL" id="KAK4097177.1"/>
    </source>
</evidence>
<reference evidence="13" key="1">
    <citation type="journal article" date="2023" name="Mol. Phylogenet. Evol.">
        <title>Genome-scale phylogeny and comparative genomics of the fungal order Sordariales.</title>
        <authorList>
            <person name="Hensen N."/>
            <person name="Bonometti L."/>
            <person name="Westerberg I."/>
            <person name="Brannstrom I.O."/>
            <person name="Guillou S."/>
            <person name="Cros-Aarteil S."/>
            <person name="Calhoun S."/>
            <person name="Haridas S."/>
            <person name="Kuo A."/>
            <person name="Mondo S."/>
            <person name="Pangilinan J."/>
            <person name="Riley R."/>
            <person name="LaButti K."/>
            <person name="Andreopoulos B."/>
            <person name="Lipzen A."/>
            <person name="Chen C."/>
            <person name="Yan M."/>
            <person name="Daum C."/>
            <person name="Ng V."/>
            <person name="Clum A."/>
            <person name="Steindorff A."/>
            <person name="Ohm R.A."/>
            <person name="Martin F."/>
            <person name="Silar P."/>
            <person name="Natvig D.O."/>
            <person name="Lalanne C."/>
            <person name="Gautier V."/>
            <person name="Ament-Velasquez S.L."/>
            <person name="Kruys A."/>
            <person name="Hutchinson M.I."/>
            <person name="Powell A.J."/>
            <person name="Barry K."/>
            <person name="Miller A.N."/>
            <person name="Grigoriev I.V."/>
            <person name="Debuchy R."/>
            <person name="Gladieux P."/>
            <person name="Hiltunen Thoren M."/>
            <person name="Johannesson H."/>
        </authorList>
    </citation>
    <scope>NUCLEOTIDE SEQUENCE</scope>
    <source>
        <strain evidence="13">CBS 757.83</strain>
    </source>
</reference>
<dbReference type="InterPro" id="IPR036005">
    <property type="entry name" value="Creatinase/aminopeptidase-like"/>
</dbReference>
<dbReference type="InterPro" id="IPR029149">
    <property type="entry name" value="Creatin/AminoP/Spt16_N"/>
</dbReference>
<comment type="function">
    <text evidence="3">Catalyzes the removal of a penultimate prolyl residue from the N-termini of peptides.</text>
</comment>
<feature type="domain" description="Aminopeptidase P N-terminal" evidence="12">
    <location>
        <begin position="11"/>
        <end position="145"/>
    </location>
</feature>
<protein>
    <recommendedName>
        <fullName evidence="5">Xaa-Pro aminopeptidase</fullName>
        <ecNumber evidence="5">3.4.11.9</ecNumber>
    </recommendedName>
    <alternativeName>
        <fullName evidence="11">Aminoacylproline aminopeptidase</fullName>
    </alternativeName>
</protein>
<gene>
    <name evidence="13" type="ORF">N658DRAFT_500708</name>
</gene>
<evidence type="ECO:0000256" key="1">
    <source>
        <dbReference type="ARBA" id="ARBA00001424"/>
    </source>
</evidence>
<dbReference type="Pfam" id="PF00557">
    <property type="entry name" value="Peptidase_M24"/>
    <property type="match status" value="1"/>
</dbReference>
<reference evidence="13" key="2">
    <citation type="submission" date="2023-05" db="EMBL/GenBank/DDBJ databases">
        <authorList>
            <consortium name="Lawrence Berkeley National Laboratory"/>
            <person name="Steindorff A."/>
            <person name="Hensen N."/>
            <person name="Bonometti L."/>
            <person name="Westerberg I."/>
            <person name="Brannstrom I.O."/>
            <person name="Guillou S."/>
            <person name="Cros-Aarteil S."/>
            <person name="Calhoun S."/>
            <person name="Haridas S."/>
            <person name="Kuo A."/>
            <person name="Mondo S."/>
            <person name="Pangilinan J."/>
            <person name="Riley R."/>
            <person name="Labutti K."/>
            <person name="Andreopoulos B."/>
            <person name="Lipzen A."/>
            <person name="Chen C."/>
            <person name="Yanf M."/>
            <person name="Daum C."/>
            <person name="Ng V."/>
            <person name="Clum A."/>
            <person name="Ohm R."/>
            <person name="Martin F."/>
            <person name="Silar P."/>
            <person name="Natvig D."/>
            <person name="Lalanne C."/>
            <person name="Gautier V."/>
            <person name="Ament-Velasquez S.L."/>
            <person name="Kruys A."/>
            <person name="Hutchinson M.I."/>
            <person name="Powell A.J."/>
            <person name="Barry K."/>
            <person name="Miller A.N."/>
            <person name="Grigoriev I.V."/>
            <person name="Debuchy R."/>
            <person name="Gladieux P."/>
            <person name="Thoren M.H."/>
            <person name="Johannesson H."/>
        </authorList>
    </citation>
    <scope>NUCLEOTIDE SEQUENCE</scope>
    <source>
        <strain evidence="13">CBS 757.83</strain>
    </source>
</reference>
<dbReference type="SUPFAM" id="SSF55920">
    <property type="entry name" value="Creatinase/aminopeptidase"/>
    <property type="match status" value="1"/>
</dbReference>
<dbReference type="InterPro" id="IPR052433">
    <property type="entry name" value="X-Pro_dipept-like"/>
</dbReference>
<evidence type="ECO:0000256" key="5">
    <source>
        <dbReference type="ARBA" id="ARBA00012574"/>
    </source>
</evidence>
<comment type="caution">
    <text evidence="13">The sequence shown here is derived from an EMBL/GenBank/DDBJ whole genome shotgun (WGS) entry which is preliminary data.</text>
</comment>
<evidence type="ECO:0000256" key="11">
    <source>
        <dbReference type="ARBA" id="ARBA00030849"/>
    </source>
</evidence>
<evidence type="ECO:0000256" key="7">
    <source>
        <dbReference type="ARBA" id="ARBA00022723"/>
    </source>
</evidence>
<dbReference type="PANTHER" id="PTHR43226:SF1">
    <property type="entry name" value="XAA-PRO DIPEPTIDASE"/>
    <property type="match status" value="1"/>
</dbReference>
<keyword evidence="9" id="KW-0482">Metalloprotease</keyword>
<dbReference type="Gene3D" id="3.90.230.10">
    <property type="entry name" value="Creatinase/methionine aminopeptidase superfamily"/>
    <property type="match status" value="1"/>
</dbReference>
<evidence type="ECO:0000256" key="2">
    <source>
        <dbReference type="ARBA" id="ARBA00001936"/>
    </source>
</evidence>
<keyword evidence="8" id="KW-0378">Hydrolase</keyword>
<dbReference type="EC" id="3.4.11.9" evidence="5"/>
<keyword evidence="7" id="KW-0479">Metal-binding</keyword>
<organism evidence="13 14">
    <name type="scientific">Parathielavia hyrcaniae</name>
    <dbReference type="NCBI Taxonomy" id="113614"/>
    <lineage>
        <taxon>Eukaryota</taxon>
        <taxon>Fungi</taxon>
        <taxon>Dikarya</taxon>
        <taxon>Ascomycota</taxon>
        <taxon>Pezizomycotina</taxon>
        <taxon>Sordariomycetes</taxon>
        <taxon>Sordariomycetidae</taxon>
        <taxon>Sordariales</taxon>
        <taxon>Chaetomiaceae</taxon>
        <taxon>Parathielavia</taxon>
    </lineage>
</organism>
<evidence type="ECO:0000256" key="3">
    <source>
        <dbReference type="ARBA" id="ARBA00002443"/>
    </source>
</evidence>
<dbReference type="GO" id="GO:0070006">
    <property type="term" value="F:metalloaminopeptidase activity"/>
    <property type="evidence" value="ECO:0007669"/>
    <property type="project" value="InterPro"/>
</dbReference>
<dbReference type="SMART" id="SM01011">
    <property type="entry name" value="AMP_N"/>
    <property type="match status" value="1"/>
</dbReference>
<evidence type="ECO:0000313" key="14">
    <source>
        <dbReference type="Proteomes" id="UP001305647"/>
    </source>
</evidence>
<comment type="similarity">
    <text evidence="4">Belongs to the peptidase M24B family.</text>
</comment>
<keyword evidence="14" id="KW-1185">Reference proteome</keyword>
<dbReference type="CDD" id="cd01087">
    <property type="entry name" value="Prolidase"/>
    <property type="match status" value="1"/>
</dbReference>